<evidence type="ECO:0000313" key="1">
    <source>
        <dbReference type="EMBL" id="JAH12183.1"/>
    </source>
</evidence>
<accession>A0A0E9Q7T8</accession>
<protein>
    <submittedName>
        <fullName evidence="1">Uncharacterized protein</fullName>
    </submittedName>
</protein>
<dbReference type="AlphaFoldDB" id="A0A0E9Q7T8"/>
<reference evidence="1" key="2">
    <citation type="journal article" date="2015" name="Fish Shellfish Immunol.">
        <title>Early steps in the European eel (Anguilla anguilla)-Vibrio vulnificus interaction in the gills: Role of the RtxA13 toxin.</title>
        <authorList>
            <person name="Callol A."/>
            <person name="Pajuelo D."/>
            <person name="Ebbesson L."/>
            <person name="Teles M."/>
            <person name="MacKenzie S."/>
            <person name="Amaro C."/>
        </authorList>
    </citation>
    <scope>NUCLEOTIDE SEQUENCE</scope>
</reference>
<proteinExistence type="predicted"/>
<organism evidence="1">
    <name type="scientific">Anguilla anguilla</name>
    <name type="common">European freshwater eel</name>
    <name type="synonym">Muraena anguilla</name>
    <dbReference type="NCBI Taxonomy" id="7936"/>
    <lineage>
        <taxon>Eukaryota</taxon>
        <taxon>Metazoa</taxon>
        <taxon>Chordata</taxon>
        <taxon>Craniata</taxon>
        <taxon>Vertebrata</taxon>
        <taxon>Euteleostomi</taxon>
        <taxon>Actinopterygii</taxon>
        <taxon>Neopterygii</taxon>
        <taxon>Teleostei</taxon>
        <taxon>Anguilliformes</taxon>
        <taxon>Anguillidae</taxon>
        <taxon>Anguilla</taxon>
    </lineage>
</organism>
<sequence>MFSNNSTGPGVQVATTDSAVFKALKDSRYRAWTCAMRVHRKCKNKG</sequence>
<reference evidence="1" key="1">
    <citation type="submission" date="2014-11" db="EMBL/GenBank/DDBJ databases">
        <authorList>
            <person name="Amaro Gonzalez C."/>
        </authorList>
    </citation>
    <scope>NUCLEOTIDE SEQUENCE</scope>
</reference>
<dbReference type="EMBL" id="GBXM01096394">
    <property type="protein sequence ID" value="JAH12183.1"/>
    <property type="molecule type" value="Transcribed_RNA"/>
</dbReference>
<name>A0A0E9Q7T8_ANGAN</name>